<dbReference type="InterPro" id="IPR013201">
    <property type="entry name" value="Prot_inhib_I29"/>
</dbReference>
<dbReference type="Pfam" id="PF08246">
    <property type="entry name" value="Inhibitor_I29"/>
    <property type="match status" value="1"/>
</dbReference>
<dbReference type="Gene3D" id="1.10.287.2250">
    <property type="match status" value="1"/>
</dbReference>
<dbReference type="EMBL" id="CAQQ02047579">
    <property type="status" value="NOT_ANNOTATED_CDS"/>
    <property type="molecule type" value="Genomic_DNA"/>
</dbReference>
<dbReference type="SMART" id="SM00645">
    <property type="entry name" value="Pept_C1"/>
    <property type="match status" value="1"/>
</dbReference>
<reference evidence="4" key="2">
    <citation type="submission" date="2015-06" db="UniProtKB">
        <authorList>
            <consortium name="EnsemblMetazoa"/>
        </authorList>
    </citation>
    <scope>IDENTIFICATION</scope>
</reference>
<dbReference type="AlphaFoldDB" id="T1GMP6"/>
<organism evidence="4 5">
    <name type="scientific">Megaselia scalaris</name>
    <name type="common">Humpbacked fly</name>
    <name type="synonym">Phora scalaris</name>
    <dbReference type="NCBI Taxonomy" id="36166"/>
    <lineage>
        <taxon>Eukaryota</taxon>
        <taxon>Metazoa</taxon>
        <taxon>Ecdysozoa</taxon>
        <taxon>Arthropoda</taxon>
        <taxon>Hexapoda</taxon>
        <taxon>Insecta</taxon>
        <taxon>Pterygota</taxon>
        <taxon>Neoptera</taxon>
        <taxon>Endopterygota</taxon>
        <taxon>Diptera</taxon>
        <taxon>Brachycera</taxon>
        <taxon>Muscomorpha</taxon>
        <taxon>Platypezoidea</taxon>
        <taxon>Phoridae</taxon>
        <taxon>Megaseliini</taxon>
        <taxon>Megaselia</taxon>
    </lineage>
</organism>
<proteinExistence type="inferred from homology"/>
<feature type="signal peptide" evidence="2">
    <location>
        <begin position="1"/>
        <end position="16"/>
    </location>
</feature>
<comment type="similarity">
    <text evidence="1">Belongs to the peptidase C1 family.</text>
</comment>
<accession>T1GMP6</accession>
<dbReference type="PANTHER" id="PTHR12411">
    <property type="entry name" value="CYSTEINE PROTEASE FAMILY C1-RELATED"/>
    <property type="match status" value="1"/>
</dbReference>
<evidence type="ECO:0000256" key="1">
    <source>
        <dbReference type="ARBA" id="ARBA00008455"/>
    </source>
</evidence>
<protein>
    <recommendedName>
        <fullName evidence="3">Peptidase C1A papain C-terminal domain-containing protein</fullName>
    </recommendedName>
</protein>
<dbReference type="InterPro" id="IPR013128">
    <property type="entry name" value="Peptidase_C1A"/>
</dbReference>
<keyword evidence="5" id="KW-1185">Reference proteome</keyword>
<evidence type="ECO:0000256" key="2">
    <source>
        <dbReference type="SAM" id="SignalP"/>
    </source>
</evidence>
<dbReference type="Proteomes" id="UP000015102">
    <property type="component" value="Unassembled WGS sequence"/>
</dbReference>
<dbReference type="Pfam" id="PF00112">
    <property type="entry name" value="Peptidase_C1"/>
    <property type="match status" value="1"/>
</dbReference>
<dbReference type="CDD" id="cd02248">
    <property type="entry name" value="Peptidase_C1A"/>
    <property type="match status" value="1"/>
</dbReference>
<evidence type="ECO:0000259" key="3">
    <source>
        <dbReference type="SMART" id="SM00645"/>
    </source>
</evidence>
<name>T1GMP6_MEGSC</name>
<dbReference type="InterPro" id="IPR000668">
    <property type="entry name" value="Peptidase_C1A_C"/>
</dbReference>
<feature type="chain" id="PRO_5018538560" description="Peptidase C1A papain C-terminal domain-containing protein" evidence="2">
    <location>
        <begin position="17"/>
        <end position="325"/>
    </location>
</feature>
<dbReference type="HOGENOM" id="CLU_012184_1_2_1"/>
<keyword evidence="2" id="KW-0732">Signal</keyword>
<evidence type="ECO:0000313" key="5">
    <source>
        <dbReference type="Proteomes" id="UP000015102"/>
    </source>
</evidence>
<evidence type="ECO:0000313" key="4">
    <source>
        <dbReference type="EnsemblMetazoa" id="MESCA004824-PA"/>
    </source>
</evidence>
<dbReference type="GO" id="GO:0008234">
    <property type="term" value="F:cysteine-type peptidase activity"/>
    <property type="evidence" value="ECO:0007669"/>
    <property type="project" value="InterPro"/>
</dbReference>
<dbReference type="OMA" id="MANKCIY"/>
<feature type="domain" description="Peptidase C1A papain C-terminal" evidence="3">
    <location>
        <begin position="104"/>
        <end position="324"/>
    </location>
</feature>
<dbReference type="GO" id="GO:0006508">
    <property type="term" value="P:proteolysis"/>
    <property type="evidence" value="ECO:0007669"/>
    <property type="project" value="InterPro"/>
</dbReference>
<sequence>MKFLIFLVIGFSSVFSQNVTWEEYKKMFGKIYTDSLEDSVRKVYFTNQISFMNMHNKETTFKVGLNSLSDCGFGYNFNYCFRNVEWSTDFPKGSPIEMDNTENLPESFELDTSGVEITDQTNNGNLTFMKCNYGWAFAVAKAVEIFGIQHSNYPNTVSLSAQQLIDCWGNDNCFTGIPHKAFEYLTNYQQLLYSAYNYKYNDFCVQDISGYPEAGSLRKFSILDDKAKEEDIKAVLYLKRAPIIFEIDPYSEFFMNYKSGIFSSTITNSHSHFMLIVGYGTETIKAVKYPYWKVLNTWGPTWGENGYMKLSRTNFIKKFVFPSEY</sequence>
<dbReference type="EnsemblMetazoa" id="MESCA004824-RA">
    <property type="protein sequence ID" value="MESCA004824-PA"/>
    <property type="gene ID" value="MESCA004824"/>
</dbReference>
<dbReference type="STRING" id="36166.T1GMP6"/>
<dbReference type="InterPro" id="IPR038765">
    <property type="entry name" value="Papain-like_cys_pep_sf"/>
</dbReference>
<dbReference type="Gene3D" id="3.90.70.10">
    <property type="entry name" value="Cysteine proteinases"/>
    <property type="match status" value="1"/>
</dbReference>
<dbReference type="InterPro" id="IPR039417">
    <property type="entry name" value="Peptidase_C1A_papain-like"/>
</dbReference>
<reference evidence="5" key="1">
    <citation type="submission" date="2013-02" db="EMBL/GenBank/DDBJ databases">
        <authorList>
            <person name="Hughes D."/>
        </authorList>
    </citation>
    <scope>NUCLEOTIDE SEQUENCE</scope>
    <source>
        <strain>Durham</strain>
        <strain evidence="5">NC isolate 2 -- Noor lab</strain>
    </source>
</reference>
<dbReference type="SUPFAM" id="SSF54001">
    <property type="entry name" value="Cysteine proteinases"/>
    <property type="match status" value="1"/>
</dbReference>